<dbReference type="EMBL" id="CP002959">
    <property type="protein sequence ID" value="AFM11739.1"/>
    <property type="molecule type" value="Genomic_DNA"/>
</dbReference>
<name>I4B382_TURPD</name>
<protein>
    <submittedName>
        <fullName evidence="1">Uncharacterized protein</fullName>
    </submittedName>
</protein>
<proteinExistence type="predicted"/>
<gene>
    <name evidence="1" type="ordered locus">Turpa_1090</name>
</gene>
<organism evidence="1 2">
    <name type="scientific">Turneriella parva (strain ATCC BAA-1111 / DSM 21527 / NCTC 11395 / H)</name>
    <name type="common">Leptospira parva</name>
    <dbReference type="NCBI Taxonomy" id="869212"/>
    <lineage>
        <taxon>Bacteria</taxon>
        <taxon>Pseudomonadati</taxon>
        <taxon>Spirochaetota</taxon>
        <taxon>Spirochaetia</taxon>
        <taxon>Leptospirales</taxon>
        <taxon>Leptospiraceae</taxon>
        <taxon>Turneriella</taxon>
    </lineage>
</organism>
<dbReference type="OrthoDB" id="5432800at2"/>
<sequence length="1339" mass="145630">MRIYLIWTLMFVVSLSYCSGGMFNSKTNYAENKKNDANHPFNESTFRSAIGEEKYQALFNGSADGDLKLLLYGIGQSNAIDLVNAVSDVNRISEILNAPEAISALTLVGLINAVDAHIRNGRKYAELAEPNDTLRKISVLLNYVDSMTTLKKIIKGMTEQPADPHGFSPTERLALLVAMTNEEKKTIAIFLNRMVTPDESLDAVNLAKVLRLLNETKDLSNLAKLLNGIAEGVPEAPIGLGLLNAIDLLRALDDLNITKLLRIINESNDVLRLAALMNTISPAGVENVIGLIQNLDDNGITHTILLLNDEKVSISRFSQVVNGLTQSAFARPNNDDFSSAAAGSLPMGVHSWVGWSTPGVAQQWNYNPASQYGAALQYDLNGLGDGKVAILRTRIRTTVAGNISFTLRKPEMLAANEGVLVYCDGATLGPYAANYTDTVSCSVNAGLHDLKILVRATSTPGTVYLQNFMAPGMQGAERSAVQKVAILLNQINITGVSSVAQILSGLNETGTSRFLALLERTQYPAALAEPCRLTTVVNSLSKVAVLVSALNGADANGVARLGEIINFTADNDLPKIVAFLNGLDTVAAPKVPEILNSLTANGSFSLLDVLNEMPVQNIPHLVELVGGVQYVNHYGNILSSLSPLSYTRHPDGGTFHYFTEVKSEWSGARKLASILNKIIARADTEFTVKRHMVRLSDDLVTSQGKGLIQVIDGLSFFAPTQDGLARIEDLMYRLRKMSPDPDRYYNHPFELSENGSDFGPAGNSADPNDHFGRLSTLANAIDQNGAASMAAMVNYTPYNADNFEKLVQLITAARRIQYVADMANKLHNYALLTSAIPLVNMTAMVEILNGIGDSTKRGNGIKLAGDMYIFADAMNRLRFKPDGSPRSPAKQQQIIRLINEVTYCGIKAAHEGEELPDSSKFILEKSASDCVQNGSDNVLKRATNVMLGLENAKALAVLVGDITDVNKIILLMNSVRDSSRITRLVNLVPEQVMLTHLENLSYGAATNEAWAGYGDAISRSLVPIVNTLEPEDIARMVHFGTGIGKGTAVSACILYYASGVYYPGGHRGFLDKWGRTPADCTKEKGDPDQLVWHVARQYKLDRKRTLDSPEGCNYYHGAGPKRMARLLNIENGANMLWRINKFGPRTVTAALSCGLAGAPGTQQGIEGTIFIGGAKKKTFLSSTEEQTIFRPNGTFYGLTYRASSDGACSTEYRGEINSYISNWVHPYENDPTKWELKNRGYFPNVTSIYSPWSSPSDPPQNRDNGAGFEYPEMHVDPNFWNTVTDQKLHGSLGAQWLWMGSYLLSPVNNYLPADCDVVPEHDTFTGTTNAVGDGGPPPS</sequence>
<dbReference type="Proteomes" id="UP000006048">
    <property type="component" value="Chromosome"/>
</dbReference>
<dbReference type="HOGENOM" id="CLU_262990_0_0_12"/>
<dbReference type="STRING" id="869212.Turpa_1090"/>
<dbReference type="KEGG" id="tpx:Turpa_1090"/>
<accession>I4B382</accession>
<keyword evidence="2" id="KW-1185">Reference proteome</keyword>
<evidence type="ECO:0000313" key="2">
    <source>
        <dbReference type="Proteomes" id="UP000006048"/>
    </source>
</evidence>
<reference evidence="1 2" key="1">
    <citation type="submission" date="2012-06" db="EMBL/GenBank/DDBJ databases">
        <title>The complete chromosome of genome of Turneriella parva DSM 21527.</title>
        <authorList>
            <consortium name="US DOE Joint Genome Institute (JGI-PGF)"/>
            <person name="Lucas S."/>
            <person name="Han J."/>
            <person name="Lapidus A."/>
            <person name="Bruce D."/>
            <person name="Goodwin L."/>
            <person name="Pitluck S."/>
            <person name="Peters L."/>
            <person name="Kyrpides N."/>
            <person name="Mavromatis K."/>
            <person name="Ivanova N."/>
            <person name="Mikhailova N."/>
            <person name="Chertkov O."/>
            <person name="Detter J.C."/>
            <person name="Tapia R."/>
            <person name="Han C."/>
            <person name="Land M."/>
            <person name="Hauser L."/>
            <person name="Markowitz V."/>
            <person name="Cheng J.-F."/>
            <person name="Hugenholtz P."/>
            <person name="Woyke T."/>
            <person name="Wu D."/>
            <person name="Gronow S."/>
            <person name="Wellnitz S."/>
            <person name="Brambilla E."/>
            <person name="Klenk H.-P."/>
            <person name="Eisen J.A."/>
        </authorList>
    </citation>
    <scope>NUCLEOTIDE SEQUENCE [LARGE SCALE GENOMIC DNA]</scope>
    <source>
        <strain evidence="2">ATCC BAA-1111 / DSM 21527 / NCTC 11395 / H</strain>
    </source>
</reference>
<dbReference type="RefSeq" id="WP_014802256.1">
    <property type="nucleotide sequence ID" value="NC_018020.1"/>
</dbReference>
<evidence type="ECO:0000313" key="1">
    <source>
        <dbReference type="EMBL" id="AFM11739.1"/>
    </source>
</evidence>